<evidence type="ECO:0000256" key="3">
    <source>
        <dbReference type="ARBA" id="ARBA00022519"/>
    </source>
</evidence>
<evidence type="ECO:0000256" key="5">
    <source>
        <dbReference type="SAM" id="MobiDB-lite"/>
    </source>
</evidence>
<proteinExistence type="predicted"/>
<evidence type="ECO:0000259" key="7">
    <source>
        <dbReference type="Pfam" id="PF25876"/>
    </source>
</evidence>
<dbReference type="Pfam" id="PF25876">
    <property type="entry name" value="HH_MFP_RND"/>
    <property type="match status" value="1"/>
</dbReference>
<keyword evidence="3" id="KW-0997">Cell inner membrane</keyword>
<dbReference type="InterPro" id="IPR058625">
    <property type="entry name" value="MdtA-like_BSH"/>
</dbReference>
<dbReference type="RefSeq" id="WP_105531114.1">
    <property type="nucleotide sequence ID" value="NZ_PUGF01000005.1"/>
</dbReference>
<dbReference type="InterPro" id="IPR058624">
    <property type="entry name" value="MdtA-like_HH"/>
</dbReference>
<dbReference type="SUPFAM" id="SSF111369">
    <property type="entry name" value="HlyD-like secretion proteins"/>
    <property type="match status" value="1"/>
</dbReference>
<evidence type="ECO:0000256" key="6">
    <source>
        <dbReference type="SAM" id="Phobius"/>
    </source>
</evidence>
<feature type="domain" description="Multidrug resistance protein MdtA-like beta-barrel" evidence="9">
    <location>
        <begin position="242"/>
        <end position="324"/>
    </location>
</feature>
<evidence type="ECO:0000259" key="9">
    <source>
        <dbReference type="Pfam" id="PF25944"/>
    </source>
</evidence>
<feature type="domain" description="Multidrug resistance protein MdtA-like alpha-helical hairpin" evidence="7">
    <location>
        <begin position="137"/>
        <end position="205"/>
    </location>
</feature>
<dbReference type="GO" id="GO:1990281">
    <property type="term" value="C:efflux pump complex"/>
    <property type="evidence" value="ECO:0007669"/>
    <property type="project" value="TreeGrafter"/>
</dbReference>
<keyword evidence="1" id="KW-0813">Transport</keyword>
<dbReference type="Pfam" id="PF25967">
    <property type="entry name" value="RND-MFP_C"/>
    <property type="match status" value="1"/>
</dbReference>
<keyword evidence="12" id="KW-1185">Reference proteome</keyword>
<keyword evidence="6" id="KW-0812">Transmembrane</keyword>
<dbReference type="Gene3D" id="1.10.287.470">
    <property type="entry name" value="Helix hairpin bin"/>
    <property type="match status" value="1"/>
</dbReference>
<keyword evidence="4 6" id="KW-0472">Membrane</keyword>
<keyword evidence="2" id="KW-1003">Cell membrane</keyword>
<dbReference type="InterPro" id="IPR058627">
    <property type="entry name" value="MdtA-like_C"/>
</dbReference>
<feature type="compositionally biased region" description="Low complexity" evidence="5">
    <location>
        <begin position="423"/>
        <end position="439"/>
    </location>
</feature>
<sequence>MNKITPSSTNSSPSTKSSNKWLWLLALVIIAGAGAVYFSKSAKSAKDGGAASASADGGKHGGANAAKPIPVVTALAKTDDINVYLNGLGTVTPLATVTVKSRIDGEIMKIYFTEGQMVKRGDVLAEIDPRPYQAAWTQAEGQLMRDKALLANARIDLERYRTLLKQDSIASQQVDTQLALVDQYEGTVKVDEGLLATAKLNLVYSKVTAPVSGRAGLRQVDLGNVIHASDSTGIVIITQLQPMSVLFTLPEDSIPALLKNLQSGKKIAVDAYDRAFKEKITSGGLQTIDNQIDPTTGMVKLKAEFANTDLNLFPSQFVNAKLLLETKHNVITVPSSAIQRGRSSSFAFVVAADSTVSQHTVVVGTTQGDKTEVVSGLQSGDIVVIDGADKLRDGAKVDTASNTDAAKGDKGSKDGSGKHKHAASASASASSSSSASAPN</sequence>
<name>A0A2S9H1J9_9BURK</name>
<evidence type="ECO:0000259" key="10">
    <source>
        <dbReference type="Pfam" id="PF25967"/>
    </source>
</evidence>
<dbReference type="Gene3D" id="2.40.50.100">
    <property type="match status" value="1"/>
</dbReference>
<evidence type="ECO:0000313" key="12">
    <source>
        <dbReference type="Proteomes" id="UP000237839"/>
    </source>
</evidence>
<protein>
    <submittedName>
        <fullName evidence="11">Efflux transporter, RND family, MFP subunit</fullName>
    </submittedName>
</protein>
<evidence type="ECO:0000256" key="1">
    <source>
        <dbReference type="ARBA" id="ARBA00022448"/>
    </source>
</evidence>
<feature type="transmembrane region" description="Helical" evidence="6">
    <location>
        <begin position="21"/>
        <end position="38"/>
    </location>
</feature>
<dbReference type="Gene3D" id="2.40.30.170">
    <property type="match status" value="1"/>
</dbReference>
<dbReference type="EMBL" id="PUGF01000005">
    <property type="protein sequence ID" value="PRC93830.1"/>
    <property type="molecule type" value="Genomic_DNA"/>
</dbReference>
<comment type="caution">
    <text evidence="11">The sequence shown here is derived from an EMBL/GenBank/DDBJ whole genome shotgun (WGS) entry which is preliminary data.</text>
</comment>
<dbReference type="Pfam" id="PF25917">
    <property type="entry name" value="BSH_RND"/>
    <property type="match status" value="1"/>
</dbReference>
<evidence type="ECO:0000313" key="11">
    <source>
        <dbReference type="EMBL" id="PRC93830.1"/>
    </source>
</evidence>
<dbReference type="PANTHER" id="PTHR30469:SF12">
    <property type="entry name" value="MULTIDRUG RESISTANCE PROTEIN MDTA"/>
    <property type="match status" value="1"/>
</dbReference>
<gene>
    <name evidence="11" type="ORF">S2091_1439</name>
</gene>
<dbReference type="OrthoDB" id="9783047at2"/>
<dbReference type="InterPro" id="IPR058626">
    <property type="entry name" value="MdtA-like_b-barrel"/>
</dbReference>
<accession>A0A2S9H1J9</accession>
<dbReference type="Pfam" id="PF25944">
    <property type="entry name" value="Beta-barrel_RND"/>
    <property type="match status" value="1"/>
</dbReference>
<dbReference type="Gene3D" id="2.40.420.20">
    <property type="match status" value="1"/>
</dbReference>
<dbReference type="AlphaFoldDB" id="A0A2S9H1J9"/>
<feature type="compositionally biased region" description="Basic and acidic residues" evidence="5">
    <location>
        <begin position="406"/>
        <end position="417"/>
    </location>
</feature>
<feature type="region of interest" description="Disordered" evidence="5">
    <location>
        <begin position="394"/>
        <end position="439"/>
    </location>
</feature>
<keyword evidence="6" id="KW-1133">Transmembrane helix</keyword>
<organism evidence="11 12">
    <name type="scientific">Solimicrobium silvestre</name>
    <dbReference type="NCBI Taxonomy" id="2099400"/>
    <lineage>
        <taxon>Bacteria</taxon>
        <taxon>Pseudomonadati</taxon>
        <taxon>Pseudomonadota</taxon>
        <taxon>Betaproteobacteria</taxon>
        <taxon>Burkholderiales</taxon>
        <taxon>Oxalobacteraceae</taxon>
        <taxon>Solimicrobium</taxon>
    </lineage>
</organism>
<feature type="domain" description="Multidrug resistance protein MdtA-like barrel-sandwich hybrid" evidence="8">
    <location>
        <begin position="96"/>
        <end position="238"/>
    </location>
</feature>
<evidence type="ECO:0000259" key="8">
    <source>
        <dbReference type="Pfam" id="PF25917"/>
    </source>
</evidence>
<reference evidence="11 12" key="1">
    <citation type="submission" date="2018-02" db="EMBL/GenBank/DDBJ databases">
        <title>Solimicrobium silvestre gen. nov., sp. nov., isolated from alpine forest soil.</title>
        <authorList>
            <person name="Margesin R."/>
            <person name="Albuquerque L."/>
            <person name="Zhang D.-C."/>
            <person name="Froufe H.J.C."/>
            <person name="Severino R."/>
            <person name="Roxo I."/>
            <person name="Egas C."/>
            <person name="Da Costa M.S."/>
        </authorList>
    </citation>
    <scope>NUCLEOTIDE SEQUENCE [LARGE SCALE GENOMIC DNA]</scope>
    <source>
        <strain evidence="11 12">S20-91</strain>
    </source>
</reference>
<feature type="domain" description="Multidrug resistance protein MdtA-like C-terminal permuted SH3" evidence="10">
    <location>
        <begin position="329"/>
        <end position="390"/>
    </location>
</feature>
<dbReference type="GO" id="GO:0015562">
    <property type="term" value="F:efflux transmembrane transporter activity"/>
    <property type="evidence" value="ECO:0007669"/>
    <property type="project" value="TreeGrafter"/>
</dbReference>
<evidence type="ECO:0000256" key="2">
    <source>
        <dbReference type="ARBA" id="ARBA00022475"/>
    </source>
</evidence>
<dbReference type="Proteomes" id="UP000237839">
    <property type="component" value="Unassembled WGS sequence"/>
</dbReference>
<evidence type="ECO:0000256" key="4">
    <source>
        <dbReference type="ARBA" id="ARBA00023136"/>
    </source>
</evidence>
<dbReference type="PANTHER" id="PTHR30469">
    <property type="entry name" value="MULTIDRUG RESISTANCE PROTEIN MDTA"/>
    <property type="match status" value="1"/>
</dbReference>